<evidence type="ECO:0000256" key="1">
    <source>
        <dbReference type="ARBA" id="ARBA00022729"/>
    </source>
</evidence>
<evidence type="ECO:0000313" key="5">
    <source>
        <dbReference type="Proteomes" id="UP000616724"/>
    </source>
</evidence>
<name>A0A8J3W5Y2_9ACTN</name>
<dbReference type="SUPFAM" id="SSF49785">
    <property type="entry name" value="Galactose-binding domain-like"/>
    <property type="match status" value="1"/>
</dbReference>
<dbReference type="AlphaFoldDB" id="A0A8J3W5Y2"/>
<feature type="signal peptide" evidence="2">
    <location>
        <begin position="1"/>
        <end position="29"/>
    </location>
</feature>
<keyword evidence="1 2" id="KW-0732">Signal</keyword>
<sequence length="439" mass="46919">MSSRRVRSAAALLGAAVLLPVVHALPGHAADGLISQGKPVTASSIEDASLTPELAVDGSASTRWASEEGSDPQWIQVDLGGAATISRVKLTWEVAYAKTYTVQVSPDGANWTTVKNVTSGDGAVDDHSGLSASGRYVRVHGTKRGTPYGYSLWEMEVYGTGGGDGGNPGGSFTVATAGDIAGSCDADDGTDCEHERTARLVESIDPALVLTLGDHQYDDGTLSEFRKYYDTTWGRFKDKTRPSRGNHESYDPAGEAVGYKAYFGRLATPNGKTYYSFDHGGWHFVALDSEEPMEAGSEQITWLKNDLSRTTKKCVAAYWHHPLFNSGSKGYNPVSLPAWRALYAAGADLILNGHDHVYERFRPQDPDGKATSAGPLALTVGLGGAGNYSFTHKVHPNSLVRLTKLHGVVKLNLTDTGFSGQLVQDNGRVRDTIPATACH</sequence>
<dbReference type="Pfam" id="PF00754">
    <property type="entry name" value="F5_F8_type_C"/>
    <property type="match status" value="1"/>
</dbReference>
<comment type="caution">
    <text evidence="4">The sequence shown here is derived from an EMBL/GenBank/DDBJ whole genome shotgun (WGS) entry which is preliminary data.</text>
</comment>
<protein>
    <submittedName>
        <fullName evidence="4">Alkaline phosphatase</fullName>
    </submittedName>
</protein>
<organism evidence="4 5">
    <name type="scientific">Planobispora longispora</name>
    <dbReference type="NCBI Taxonomy" id="28887"/>
    <lineage>
        <taxon>Bacteria</taxon>
        <taxon>Bacillati</taxon>
        <taxon>Actinomycetota</taxon>
        <taxon>Actinomycetes</taxon>
        <taxon>Streptosporangiales</taxon>
        <taxon>Streptosporangiaceae</taxon>
        <taxon>Planobispora</taxon>
    </lineage>
</organism>
<dbReference type="PANTHER" id="PTHR22953:SF153">
    <property type="entry name" value="PURPLE ACID PHOSPHATASE"/>
    <property type="match status" value="1"/>
</dbReference>
<dbReference type="RefSeq" id="WP_203892500.1">
    <property type="nucleotide sequence ID" value="NZ_BOOH01000036.1"/>
</dbReference>
<dbReference type="Proteomes" id="UP000616724">
    <property type="component" value="Unassembled WGS sequence"/>
</dbReference>
<accession>A0A8J3W5Y2</accession>
<dbReference type="PANTHER" id="PTHR22953">
    <property type="entry name" value="ACID PHOSPHATASE RELATED"/>
    <property type="match status" value="1"/>
</dbReference>
<dbReference type="Gene3D" id="2.60.120.260">
    <property type="entry name" value="Galactose-binding domain-like"/>
    <property type="match status" value="1"/>
</dbReference>
<evidence type="ECO:0000256" key="2">
    <source>
        <dbReference type="SAM" id="SignalP"/>
    </source>
</evidence>
<dbReference type="PROSITE" id="PS50022">
    <property type="entry name" value="FA58C_3"/>
    <property type="match status" value="1"/>
</dbReference>
<dbReference type="EMBL" id="BOOH01000036">
    <property type="protein sequence ID" value="GIH77959.1"/>
    <property type="molecule type" value="Genomic_DNA"/>
</dbReference>
<evidence type="ECO:0000259" key="3">
    <source>
        <dbReference type="PROSITE" id="PS50022"/>
    </source>
</evidence>
<evidence type="ECO:0000313" key="4">
    <source>
        <dbReference type="EMBL" id="GIH77959.1"/>
    </source>
</evidence>
<dbReference type="Gene3D" id="3.60.21.10">
    <property type="match status" value="1"/>
</dbReference>
<gene>
    <name evidence="4" type="primary">phoA</name>
    <name evidence="4" type="ORF">Plo01_43880</name>
</gene>
<feature type="chain" id="PRO_5035249309" evidence="2">
    <location>
        <begin position="30"/>
        <end position="439"/>
    </location>
</feature>
<dbReference type="InterPro" id="IPR004843">
    <property type="entry name" value="Calcineurin-like_PHP"/>
</dbReference>
<proteinExistence type="predicted"/>
<dbReference type="GO" id="GO:0003993">
    <property type="term" value="F:acid phosphatase activity"/>
    <property type="evidence" value="ECO:0007669"/>
    <property type="project" value="InterPro"/>
</dbReference>
<dbReference type="InterPro" id="IPR029052">
    <property type="entry name" value="Metallo-depent_PP-like"/>
</dbReference>
<feature type="domain" description="F5/8 type C" evidence="3">
    <location>
        <begin position="22"/>
        <end position="160"/>
    </location>
</feature>
<reference evidence="4 5" key="1">
    <citation type="submission" date="2021-01" db="EMBL/GenBank/DDBJ databases">
        <title>Whole genome shotgun sequence of Planobispora longispora NBRC 13918.</title>
        <authorList>
            <person name="Komaki H."/>
            <person name="Tamura T."/>
        </authorList>
    </citation>
    <scope>NUCLEOTIDE SEQUENCE [LARGE SCALE GENOMIC DNA]</scope>
    <source>
        <strain evidence="4 5">NBRC 13918</strain>
    </source>
</reference>
<dbReference type="SUPFAM" id="SSF56300">
    <property type="entry name" value="Metallo-dependent phosphatases"/>
    <property type="match status" value="1"/>
</dbReference>
<keyword evidence="5" id="KW-1185">Reference proteome</keyword>
<dbReference type="SMART" id="SM00231">
    <property type="entry name" value="FA58C"/>
    <property type="match status" value="1"/>
</dbReference>
<dbReference type="Pfam" id="PF00149">
    <property type="entry name" value="Metallophos"/>
    <property type="match status" value="1"/>
</dbReference>
<dbReference type="InterPro" id="IPR000421">
    <property type="entry name" value="FA58C"/>
</dbReference>
<dbReference type="InterPro" id="IPR008979">
    <property type="entry name" value="Galactose-bd-like_sf"/>
</dbReference>
<dbReference type="InterPro" id="IPR039331">
    <property type="entry name" value="PAPs-like"/>
</dbReference>